<accession>A0A261FB36</accession>
<dbReference type="Proteomes" id="UP000228976">
    <property type="component" value="Unassembled WGS sequence"/>
</dbReference>
<proteinExistence type="inferred from homology"/>
<evidence type="ECO:0000256" key="1">
    <source>
        <dbReference type="ARBA" id="ARBA00006598"/>
    </source>
</evidence>
<dbReference type="RefSeq" id="WP_094689739.1">
    <property type="nucleotide sequence ID" value="NZ_JACBYZ010000001.1"/>
</dbReference>
<dbReference type="InterPro" id="IPR037229">
    <property type="entry name" value="Ribosomal_bL35_sf"/>
</dbReference>
<keyword evidence="2 5" id="KW-0689">Ribosomal protein</keyword>
<dbReference type="NCBIfam" id="TIGR00001">
    <property type="entry name" value="rpmI_bact"/>
    <property type="match status" value="1"/>
</dbReference>
<protein>
    <recommendedName>
        <fullName evidence="4 5">Large ribosomal subunit protein bL35</fullName>
    </recommendedName>
</protein>
<name>A0A261FB36_9BIFI</name>
<dbReference type="GO" id="GO:0006412">
    <property type="term" value="P:translation"/>
    <property type="evidence" value="ECO:0007669"/>
    <property type="project" value="UniProtKB-UniRule"/>
</dbReference>
<organism evidence="9 10">
    <name type="scientific">Aeriscardovia aeriphila</name>
    <dbReference type="NCBI Taxonomy" id="218139"/>
    <lineage>
        <taxon>Bacteria</taxon>
        <taxon>Bacillati</taxon>
        <taxon>Actinomycetota</taxon>
        <taxon>Actinomycetes</taxon>
        <taxon>Bifidobacteriales</taxon>
        <taxon>Bifidobacteriaceae</taxon>
        <taxon>Aeriscardovia</taxon>
    </lineage>
</organism>
<evidence type="ECO:0000313" key="9">
    <source>
        <dbReference type="EMBL" id="OZG56183.1"/>
    </source>
</evidence>
<dbReference type="InterPro" id="IPR021137">
    <property type="entry name" value="Ribosomal_bL35-like"/>
</dbReference>
<dbReference type="InterPro" id="IPR001706">
    <property type="entry name" value="Ribosomal_bL35"/>
</dbReference>
<evidence type="ECO:0000256" key="7">
    <source>
        <dbReference type="SAM" id="MobiDB-lite"/>
    </source>
</evidence>
<dbReference type="AlphaFoldDB" id="A0A261FB36"/>
<dbReference type="Proteomes" id="UP000715651">
    <property type="component" value="Unassembled WGS sequence"/>
</dbReference>
<comment type="caution">
    <text evidence="9">The sequence shown here is derived from an EMBL/GenBank/DDBJ whole genome shotgun (WGS) entry which is preliminary data.</text>
</comment>
<dbReference type="InterPro" id="IPR018265">
    <property type="entry name" value="Ribosomal_bL35_CS"/>
</dbReference>
<evidence type="ECO:0000256" key="6">
    <source>
        <dbReference type="RuleBase" id="RU000568"/>
    </source>
</evidence>
<keyword evidence="10" id="KW-1185">Reference proteome</keyword>
<reference evidence="9 10" key="1">
    <citation type="journal article" date="2017" name="BMC Genomics">
        <title>Comparative genomic and phylogenomic analyses of the Bifidobacteriaceae family.</title>
        <authorList>
            <person name="Lugli G.A."/>
            <person name="Milani C."/>
            <person name="Turroni F."/>
            <person name="Duranti S."/>
            <person name="Mancabelli L."/>
            <person name="Mangifesta M."/>
            <person name="Ferrario C."/>
            <person name="Modesto M."/>
            <person name="Mattarelli P."/>
            <person name="Jiri K."/>
            <person name="van Sinderen D."/>
            <person name="Ventura M."/>
        </authorList>
    </citation>
    <scope>NUCLEOTIDE SEQUENCE [LARGE SCALE GENOMIC DNA]</scope>
    <source>
        <strain evidence="9 10">LMG 21773</strain>
    </source>
</reference>
<dbReference type="FunFam" id="4.10.410.60:FF:000001">
    <property type="entry name" value="50S ribosomal protein L35"/>
    <property type="match status" value="1"/>
</dbReference>
<evidence type="ECO:0000256" key="3">
    <source>
        <dbReference type="ARBA" id="ARBA00023274"/>
    </source>
</evidence>
<feature type="region of interest" description="Disordered" evidence="7">
    <location>
        <begin position="28"/>
        <end position="64"/>
    </location>
</feature>
<evidence type="ECO:0000256" key="4">
    <source>
        <dbReference type="ARBA" id="ARBA00071664"/>
    </source>
</evidence>
<dbReference type="OrthoDB" id="9804851at2"/>
<dbReference type="PANTHER" id="PTHR33343">
    <property type="entry name" value="54S RIBOSOMAL PROTEIN BL35M"/>
    <property type="match status" value="1"/>
</dbReference>
<evidence type="ECO:0000313" key="10">
    <source>
        <dbReference type="Proteomes" id="UP000228976"/>
    </source>
</evidence>
<comment type="similarity">
    <text evidence="1 5 6">Belongs to the bacterial ribosomal protein bL35 family.</text>
</comment>
<sequence length="64" mass="7099">MPKNKTRTAAAKRIRFTGTGKLAVAGSGMRHNLEHKSSKKRRALSRDGIVSKDQAKRMSHLLGR</sequence>
<evidence type="ECO:0000313" key="8">
    <source>
        <dbReference type="EMBL" id="HJF18250.1"/>
    </source>
</evidence>
<evidence type="ECO:0000256" key="2">
    <source>
        <dbReference type="ARBA" id="ARBA00022980"/>
    </source>
</evidence>
<reference evidence="8" key="3">
    <citation type="submission" date="2021-09" db="EMBL/GenBank/DDBJ databases">
        <authorList>
            <person name="Gilroy R."/>
        </authorList>
    </citation>
    <scope>NUCLEOTIDE SEQUENCE</scope>
    <source>
        <strain evidence="8">578</strain>
    </source>
</reference>
<dbReference type="Gene3D" id="4.10.410.60">
    <property type="match status" value="1"/>
</dbReference>
<keyword evidence="3 5" id="KW-0687">Ribonucleoprotein</keyword>
<dbReference type="HAMAP" id="MF_00514">
    <property type="entry name" value="Ribosomal_bL35"/>
    <property type="match status" value="1"/>
</dbReference>
<gene>
    <name evidence="5 8" type="primary">rpmI</name>
    <name evidence="9" type="ORF">AEAE_0671</name>
    <name evidence="8" type="ORF">K8U78_03730</name>
</gene>
<dbReference type="GO" id="GO:0022625">
    <property type="term" value="C:cytosolic large ribosomal subunit"/>
    <property type="evidence" value="ECO:0007669"/>
    <property type="project" value="TreeGrafter"/>
</dbReference>
<dbReference type="GO" id="GO:0003735">
    <property type="term" value="F:structural constituent of ribosome"/>
    <property type="evidence" value="ECO:0007669"/>
    <property type="project" value="InterPro"/>
</dbReference>
<dbReference type="PANTHER" id="PTHR33343:SF1">
    <property type="entry name" value="LARGE RIBOSOMAL SUBUNIT PROTEIN BL35M"/>
    <property type="match status" value="1"/>
</dbReference>
<dbReference type="Pfam" id="PF01632">
    <property type="entry name" value="Ribosomal_L35p"/>
    <property type="match status" value="1"/>
</dbReference>
<reference evidence="8" key="2">
    <citation type="journal article" date="2021" name="PeerJ">
        <title>Extensive microbial diversity within the chicken gut microbiome revealed by metagenomics and culture.</title>
        <authorList>
            <person name="Gilroy R."/>
            <person name="Ravi A."/>
            <person name="Getino M."/>
            <person name="Pursley I."/>
            <person name="Horton D.L."/>
            <person name="Alikhan N.F."/>
            <person name="Baker D."/>
            <person name="Gharbi K."/>
            <person name="Hall N."/>
            <person name="Watson M."/>
            <person name="Adriaenssens E.M."/>
            <person name="Foster-Nyarko E."/>
            <person name="Jarju S."/>
            <person name="Secka A."/>
            <person name="Antonio M."/>
            <person name="Oren A."/>
            <person name="Chaudhuri R.R."/>
            <person name="La Ragione R."/>
            <person name="Hildebrand F."/>
            <person name="Pallen M.J."/>
        </authorList>
    </citation>
    <scope>NUCLEOTIDE SEQUENCE</scope>
    <source>
        <strain evidence="8">578</strain>
    </source>
</reference>
<evidence type="ECO:0000256" key="5">
    <source>
        <dbReference type="HAMAP-Rule" id="MF_00514"/>
    </source>
</evidence>
<dbReference type="PRINTS" id="PR00064">
    <property type="entry name" value="RIBOSOMALL35"/>
</dbReference>
<dbReference type="EMBL" id="MWWU01000002">
    <property type="protein sequence ID" value="OZG56183.1"/>
    <property type="molecule type" value="Genomic_DNA"/>
</dbReference>
<dbReference type="EMBL" id="DYWK01000006">
    <property type="protein sequence ID" value="HJF18250.1"/>
    <property type="molecule type" value="Genomic_DNA"/>
</dbReference>
<dbReference type="SUPFAM" id="SSF143034">
    <property type="entry name" value="L35p-like"/>
    <property type="match status" value="1"/>
</dbReference>
<dbReference type="PROSITE" id="PS00936">
    <property type="entry name" value="RIBOSOMAL_L35"/>
    <property type="match status" value="1"/>
</dbReference>